<name>M7NVN8_9BACT</name>
<reference evidence="1 2" key="1">
    <citation type="journal article" date="2013" name="Genome Announc.">
        <title>Draft Genome Sequence of Cesiribacter andamanensis Strain AMV16T, Isolated from a Soil Sample from a Mud Volcano in the Andaman Islands, India.</title>
        <authorList>
            <person name="Shivaji S."/>
            <person name="Ara S."/>
            <person name="Begum Z."/>
            <person name="Srinivas T.N."/>
            <person name="Singh A."/>
            <person name="Kumar Pinnaka A."/>
        </authorList>
    </citation>
    <scope>NUCLEOTIDE SEQUENCE [LARGE SCALE GENOMIC DNA]</scope>
    <source>
        <strain evidence="1 2">AMV16</strain>
    </source>
</reference>
<dbReference type="AlphaFoldDB" id="M7NVN8"/>
<accession>M7NVN8</accession>
<evidence type="ECO:0000313" key="1">
    <source>
        <dbReference type="EMBL" id="EMR02544.1"/>
    </source>
</evidence>
<proteinExistence type="predicted"/>
<dbReference type="EMBL" id="AODQ01000054">
    <property type="protein sequence ID" value="EMR02544.1"/>
    <property type="molecule type" value="Genomic_DNA"/>
</dbReference>
<comment type="caution">
    <text evidence="1">The sequence shown here is derived from an EMBL/GenBank/DDBJ whole genome shotgun (WGS) entry which is preliminary data.</text>
</comment>
<gene>
    <name evidence="1" type="ORF">ADICEAN_02296</name>
</gene>
<evidence type="ECO:0000313" key="2">
    <source>
        <dbReference type="Proteomes" id="UP000011910"/>
    </source>
</evidence>
<protein>
    <recommendedName>
        <fullName evidence="3">Secretion system C-terminal sorting domain-containing protein</fullName>
    </recommendedName>
</protein>
<evidence type="ECO:0008006" key="3">
    <source>
        <dbReference type="Google" id="ProtNLM"/>
    </source>
</evidence>
<keyword evidence="2" id="KW-1185">Reference proteome</keyword>
<organism evidence="1 2">
    <name type="scientific">Cesiribacter andamanensis AMV16</name>
    <dbReference type="NCBI Taxonomy" id="1279009"/>
    <lineage>
        <taxon>Bacteria</taxon>
        <taxon>Pseudomonadati</taxon>
        <taxon>Bacteroidota</taxon>
        <taxon>Cytophagia</taxon>
        <taxon>Cytophagales</taxon>
        <taxon>Cesiribacteraceae</taxon>
        <taxon>Cesiribacter</taxon>
    </lineage>
</organism>
<sequence length="120" mass="13963">MPGGNYYYDLRLINCTSNTLYRGTVTFFRPLLLTMSLYPNPAQDYVEVDLQQQEDSVAGPRPLPEDLQLAVVSLQGEMVLRREGIAFPMRLDVRALPEKEYVLLLRHGNRLERQRLLLRR</sequence>
<dbReference type="Proteomes" id="UP000011910">
    <property type="component" value="Unassembled WGS sequence"/>
</dbReference>